<accession>A0A426ZU24</accession>
<name>A0A426ZU24_ENSVE</name>
<evidence type="ECO:0000313" key="1">
    <source>
        <dbReference type="EMBL" id="RRT67440.1"/>
    </source>
</evidence>
<proteinExistence type="predicted"/>
<organism evidence="1 2">
    <name type="scientific">Ensete ventricosum</name>
    <name type="common">Abyssinian banana</name>
    <name type="synonym">Musa ensete</name>
    <dbReference type="NCBI Taxonomy" id="4639"/>
    <lineage>
        <taxon>Eukaryota</taxon>
        <taxon>Viridiplantae</taxon>
        <taxon>Streptophyta</taxon>
        <taxon>Embryophyta</taxon>
        <taxon>Tracheophyta</taxon>
        <taxon>Spermatophyta</taxon>
        <taxon>Magnoliopsida</taxon>
        <taxon>Liliopsida</taxon>
        <taxon>Zingiberales</taxon>
        <taxon>Musaceae</taxon>
        <taxon>Ensete</taxon>
    </lineage>
</organism>
<comment type="caution">
    <text evidence="1">The sequence shown here is derived from an EMBL/GenBank/DDBJ whole genome shotgun (WGS) entry which is preliminary data.</text>
</comment>
<sequence length="148" mass="16644">MDRDVHYFDHDKFFFFLEVSPGLLSDATTFVSRSMINHEDTFGNCYATTIDGSFPPAWVGIGNAYAAQGEGDQAMAAFRSGARFFSLLHLGSYLEFESYLKPDAGVICHHYILEWNTCKHTITNLQNSSGSLLMDRRCVTPWELLSAL</sequence>
<dbReference type="AlphaFoldDB" id="A0A426ZU24"/>
<gene>
    <name evidence="1" type="ORF">B296_00018509</name>
</gene>
<protein>
    <submittedName>
        <fullName evidence="1">Uncharacterized protein</fullName>
    </submittedName>
</protein>
<dbReference type="Gene3D" id="1.25.40.10">
    <property type="entry name" value="Tetratricopeptide repeat domain"/>
    <property type="match status" value="1"/>
</dbReference>
<evidence type="ECO:0000313" key="2">
    <source>
        <dbReference type="Proteomes" id="UP000287651"/>
    </source>
</evidence>
<dbReference type="Proteomes" id="UP000287651">
    <property type="component" value="Unassembled WGS sequence"/>
</dbReference>
<reference evidence="1 2" key="1">
    <citation type="journal article" date="2014" name="Agronomy (Basel)">
        <title>A Draft Genome Sequence for Ensete ventricosum, the Drought-Tolerant Tree Against Hunger.</title>
        <authorList>
            <person name="Harrison J."/>
            <person name="Moore K.A."/>
            <person name="Paszkiewicz K."/>
            <person name="Jones T."/>
            <person name="Grant M."/>
            <person name="Ambacheew D."/>
            <person name="Muzemil S."/>
            <person name="Studholme D.J."/>
        </authorList>
    </citation>
    <scope>NUCLEOTIDE SEQUENCE [LARGE SCALE GENOMIC DNA]</scope>
</reference>
<dbReference type="EMBL" id="AMZH03005044">
    <property type="protein sequence ID" value="RRT67440.1"/>
    <property type="molecule type" value="Genomic_DNA"/>
</dbReference>
<dbReference type="InterPro" id="IPR011990">
    <property type="entry name" value="TPR-like_helical_dom_sf"/>
</dbReference>